<evidence type="ECO:0000259" key="2">
    <source>
        <dbReference type="PROSITE" id="PS50217"/>
    </source>
</evidence>
<name>A0A0M3HPV0_ASCLU</name>
<feature type="region of interest" description="Disordered" evidence="1">
    <location>
        <begin position="749"/>
        <end position="770"/>
    </location>
</feature>
<dbReference type="PROSITE" id="PS00036">
    <property type="entry name" value="BZIP_BASIC"/>
    <property type="match status" value="1"/>
</dbReference>
<reference evidence="4" key="1">
    <citation type="submission" date="2017-02" db="UniProtKB">
        <authorList>
            <consortium name="WormBaseParasite"/>
        </authorList>
    </citation>
    <scope>IDENTIFICATION</scope>
</reference>
<evidence type="ECO:0000313" key="3">
    <source>
        <dbReference type="Proteomes" id="UP000036681"/>
    </source>
</evidence>
<dbReference type="Gene3D" id="1.20.5.170">
    <property type="match status" value="1"/>
</dbReference>
<dbReference type="InterPro" id="IPR004827">
    <property type="entry name" value="bZIP"/>
</dbReference>
<accession>A0A0M3HPV0</accession>
<dbReference type="GO" id="GO:0003700">
    <property type="term" value="F:DNA-binding transcription factor activity"/>
    <property type="evidence" value="ECO:0007669"/>
    <property type="project" value="InterPro"/>
</dbReference>
<protein>
    <submittedName>
        <fullName evidence="4">BZIP domain-containing protein</fullName>
    </submittedName>
</protein>
<dbReference type="AlphaFoldDB" id="A0A0M3HPV0"/>
<feature type="compositionally biased region" description="Basic residues" evidence="1">
    <location>
        <begin position="178"/>
        <end position="190"/>
    </location>
</feature>
<dbReference type="WBParaSite" id="ALUE_0000399901-mRNA-1">
    <property type="protein sequence ID" value="ALUE_0000399901-mRNA-1"/>
    <property type="gene ID" value="ALUE_0000399901"/>
</dbReference>
<evidence type="ECO:0000256" key="1">
    <source>
        <dbReference type="SAM" id="MobiDB-lite"/>
    </source>
</evidence>
<proteinExistence type="predicted"/>
<dbReference type="Proteomes" id="UP000036681">
    <property type="component" value="Unplaced"/>
</dbReference>
<organism evidence="3 4">
    <name type="scientific">Ascaris lumbricoides</name>
    <name type="common">Giant roundworm</name>
    <dbReference type="NCBI Taxonomy" id="6252"/>
    <lineage>
        <taxon>Eukaryota</taxon>
        <taxon>Metazoa</taxon>
        <taxon>Ecdysozoa</taxon>
        <taxon>Nematoda</taxon>
        <taxon>Chromadorea</taxon>
        <taxon>Rhabditida</taxon>
        <taxon>Spirurina</taxon>
        <taxon>Ascaridomorpha</taxon>
        <taxon>Ascaridoidea</taxon>
        <taxon>Ascarididae</taxon>
        <taxon>Ascaris</taxon>
    </lineage>
</organism>
<dbReference type="InterPro" id="IPR046347">
    <property type="entry name" value="bZIP_sf"/>
</dbReference>
<sequence>MTITLRAQCAPVAPSRATSSWDLPTGLAKRHTSSLHTIVQSCVCIDARTNTTRAVGGALVRRTKCTSTALGAFISPSPITVERRCEIGVQSGAAGLETCWLLSQFVRGPDFSGGDGRRKERVHGFYESDALARRVTFIAISKSATEGLRSENFTPCPTRVSPPSRSPLCAAPLNRPANKGRSKVKAKKSKVSSDRVEPRSSRSRRITSTDCTYENCVSDPHAVTEYAARALETKTPVTQSLSHDASTLRCTQAESCPTHSSPYRAKIVLIGHDKKTNSSSAFCAPSETLRPIERHLSDQSEHNRTLIDASQSVETNRTPCKSYSTMSLEPPRYDVDELGPLLDEFNPLSEFYVAPRYDADLRPLYEDDYSPSASEASPSASLLDVFAPTSSSTAPAHDTQQQEQPNAKHFLTNCSGTEFHRDVDDSMPLAGLSTTDFQYMSANASQVELPCAVSSQQPDSLDLDSTLMGSFIDLAELDHYLNAPDNGSPTAVVPAQSTFEAIIREDHYEDSVAVQLDHPYGAPIASSTSTAPIELSEYTSRLFLPLYRNANRREKGAYTEMEGTPSKAYATPSLACALVSHCVAASDDVRVWAWSDAMLCNIAHTLRIKWMRSYITLIHRLTRGQAKANLLRTFTNVSCVKKACLTAVASEDPSILNEFLSPLPSTSSMGPCEGGAANVSPTYLETFTNLEPYLQHREDSSTPPERGIICDTEPASAAQPTLSALAVKPDSTVSDVTYAASRTRLETPDEYRRRRDKNNIASQRSRRKRQEKFQALKEEEVELKKRNTELLATVGDLERQVNNLKEIMMKAISG</sequence>
<feature type="region of interest" description="Disordered" evidence="1">
    <location>
        <begin position="151"/>
        <end position="206"/>
    </location>
</feature>
<evidence type="ECO:0000313" key="4">
    <source>
        <dbReference type="WBParaSite" id="ALUE_0000399901-mRNA-1"/>
    </source>
</evidence>
<dbReference type="SMART" id="SM00338">
    <property type="entry name" value="BRLZ"/>
    <property type="match status" value="1"/>
</dbReference>
<dbReference type="CDD" id="cd14813">
    <property type="entry name" value="bZIP_BmCbz-like"/>
    <property type="match status" value="1"/>
</dbReference>
<dbReference type="SUPFAM" id="SSF57959">
    <property type="entry name" value="Leucine zipper domain"/>
    <property type="match status" value="1"/>
</dbReference>
<dbReference type="Pfam" id="PF07716">
    <property type="entry name" value="bZIP_2"/>
    <property type="match status" value="1"/>
</dbReference>
<dbReference type="PROSITE" id="PS50217">
    <property type="entry name" value="BZIP"/>
    <property type="match status" value="1"/>
</dbReference>
<feature type="domain" description="BZIP" evidence="2">
    <location>
        <begin position="748"/>
        <end position="811"/>
    </location>
</feature>
<keyword evidence="3" id="KW-1185">Reference proteome</keyword>
<feature type="compositionally biased region" description="Basic and acidic residues" evidence="1">
    <location>
        <begin position="191"/>
        <end position="200"/>
    </location>
</feature>